<comment type="cofactor">
    <cofactor evidence="1">
        <name>heme</name>
        <dbReference type="ChEBI" id="CHEBI:30413"/>
    </cofactor>
</comment>
<dbReference type="SUPFAM" id="SSF48264">
    <property type="entry name" value="Cytochrome P450"/>
    <property type="match status" value="1"/>
</dbReference>
<dbReference type="InterPro" id="IPR002401">
    <property type="entry name" value="Cyt_P450_E_grp-I"/>
</dbReference>
<dbReference type="CDD" id="cd20618">
    <property type="entry name" value="CYP71_clan"/>
    <property type="match status" value="1"/>
</dbReference>
<dbReference type="InterPro" id="IPR001128">
    <property type="entry name" value="Cyt_P450"/>
</dbReference>
<dbReference type="Pfam" id="PF00067">
    <property type="entry name" value="p450"/>
    <property type="match status" value="1"/>
</dbReference>
<evidence type="ECO:0000313" key="8">
    <source>
        <dbReference type="EMBL" id="KAH7387813.1"/>
    </source>
</evidence>
<accession>A0A8T2T1H4</accession>
<evidence type="ECO:0000256" key="5">
    <source>
        <dbReference type="ARBA" id="ARBA00023002"/>
    </source>
</evidence>
<dbReference type="FunFam" id="1.10.630.10:FF:000126">
    <property type="entry name" value="Predicted protein"/>
    <property type="match status" value="1"/>
</dbReference>
<dbReference type="GO" id="GO:0016705">
    <property type="term" value="F:oxidoreductase activity, acting on paired donors, with incorporation or reduction of molecular oxygen"/>
    <property type="evidence" value="ECO:0007669"/>
    <property type="project" value="InterPro"/>
</dbReference>
<keyword evidence="4" id="KW-0479">Metal-binding</keyword>
<dbReference type="OrthoDB" id="2789670at2759"/>
<name>A0A8T2T1H4_CERRI</name>
<dbReference type="Proteomes" id="UP000825935">
    <property type="component" value="Chromosome 16"/>
</dbReference>
<dbReference type="EMBL" id="CM035421">
    <property type="protein sequence ID" value="KAH7387813.1"/>
    <property type="molecule type" value="Genomic_DNA"/>
</dbReference>
<dbReference type="Gene3D" id="1.10.630.10">
    <property type="entry name" value="Cytochrome P450"/>
    <property type="match status" value="1"/>
</dbReference>
<dbReference type="GO" id="GO:0004497">
    <property type="term" value="F:monooxygenase activity"/>
    <property type="evidence" value="ECO:0007669"/>
    <property type="project" value="UniProtKB-KW"/>
</dbReference>
<keyword evidence="6" id="KW-0408">Iron</keyword>
<evidence type="ECO:0008006" key="10">
    <source>
        <dbReference type="Google" id="ProtNLM"/>
    </source>
</evidence>
<dbReference type="PRINTS" id="PR00385">
    <property type="entry name" value="P450"/>
</dbReference>
<dbReference type="GO" id="GO:0020037">
    <property type="term" value="F:heme binding"/>
    <property type="evidence" value="ECO:0007669"/>
    <property type="project" value="InterPro"/>
</dbReference>
<evidence type="ECO:0000256" key="7">
    <source>
        <dbReference type="ARBA" id="ARBA00023033"/>
    </source>
</evidence>
<comment type="similarity">
    <text evidence="2">Belongs to the cytochrome P450 family.</text>
</comment>
<keyword evidence="3" id="KW-0349">Heme</keyword>
<sequence length="378" mass="42509">MRQVAFSRLSGNKRLESFRPIICSEIHQLLSNISHASNKLSVREKLYESTFSIISAMVIGKSTENISFRSPKGQSLVAALLEAVDLVGAFNIGDYFPFLATLDLQGYAQRSKAVSQILKVIFGEIFNKRRNDRENRDDKMEDEDFLDALMRVSSNQKEVPITDSHLKGILTDIFIGGIDTSAVTVEWAVAELLKHPNTLKKVQEELSLVVGSTRLVFESDVQNLPYLRAVVKEAMRLHPVAPLLVPHAAREQCQVYGYDIPSGTLVYINIWAIGRDPTVWENPLEFNPERFLQSNVNFRGQHFELLPFGSGRQVFPGLALGISNVYLMLANLLHVFDWVALGEIDLKEKSSIICTLADPLVAKVKLRVPRYLIEAKKK</sequence>
<proteinExistence type="inferred from homology"/>
<evidence type="ECO:0000256" key="4">
    <source>
        <dbReference type="ARBA" id="ARBA00022723"/>
    </source>
</evidence>
<keyword evidence="5" id="KW-0560">Oxidoreductase</keyword>
<evidence type="ECO:0000256" key="1">
    <source>
        <dbReference type="ARBA" id="ARBA00001971"/>
    </source>
</evidence>
<keyword evidence="9" id="KW-1185">Reference proteome</keyword>
<reference evidence="8" key="1">
    <citation type="submission" date="2021-08" db="EMBL/GenBank/DDBJ databases">
        <title>WGS assembly of Ceratopteris richardii.</title>
        <authorList>
            <person name="Marchant D.B."/>
            <person name="Chen G."/>
            <person name="Jenkins J."/>
            <person name="Shu S."/>
            <person name="Leebens-Mack J."/>
            <person name="Grimwood J."/>
            <person name="Schmutz J."/>
            <person name="Soltis P."/>
            <person name="Soltis D."/>
            <person name="Chen Z.-H."/>
        </authorList>
    </citation>
    <scope>NUCLEOTIDE SEQUENCE</scope>
    <source>
        <strain evidence="8">Whitten #5841</strain>
        <tissue evidence="8">Leaf</tissue>
    </source>
</reference>
<dbReference type="InterPro" id="IPR036396">
    <property type="entry name" value="Cyt_P450_sf"/>
</dbReference>
<evidence type="ECO:0000256" key="6">
    <source>
        <dbReference type="ARBA" id="ARBA00023004"/>
    </source>
</evidence>
<dbReference type="PANTHER" id="PTHR47944">
    <property type="entry name" value="CYTOCHROME P450 98A9"/>
    <property type="match status" value="1"/>
</dbReference>
<dbReference type="GO" id="GO:0044550">
    <property type="term" value="P:secondary metabolite biosynthetic process"/>
    <property type="evidence" value="ECO:0007669"/>
    <property type="project" value="UniProtKB-ARBA"/>
</dbReference>
<dbReference type="PANTHER" id="PTHR47944:SF4">
    <property type="entry name" value="OS09G0441700 PROTEIN"/>
    <property type="match status" value="1"/>
</dbReference>
<gene>
    <name evidence="8" type="ORF">KP509_16G042300</name>
</gene>
<dbReference type="PRINTS" id="PR00463">
    <property type="entry name" value="EP450I"/>
</dbReference>
<evidence type="ECO:0000313" key="9">
    <source>
        <dbReference type="Proteomes" id="UP000825935"/>
    </source>
</evidence>
<evidence type="ECO:0000256" key="2">
    <source>
        <dbReference type="ARBA" id="ARBA00010617"/>
    </source>
</evidence>
<keyword evidence="7" id="KW-0503">Monooxygenase</keyword>
<evidence type="ECO:0000256" key="3">
    <source>
        <dbReference type="ARBA" id="ARBA00022617"/>
    </source>
</evidence>
<dbReference type="GO" id="GO:0005506">
    <property type="term" value="F:iron ion binding"/>
    <property type="evidence" value="ECO:0007669"/>
    <property type="project" value="InterPro"/>
</dbReference>
<comment type="caution">
    <text evidence="8">The sequence shown here is derived from an EMBL/GenBank/DDBJ whole genome shotgun (WGS) entry which is preliminary data.</text>
</comment>
<protein>
    <recommendedName>
        <fullName evidence="10">Cytochrome P450</fullName>
    </recommendedName>
</protein>
<organism evidence="8 9">
    <name type="scientific">Ceratopteris richardii</name>
    <name type="common">Triangle waterfern</name>
    <dbReference type="NCBI Taxonomy" id="49495"/>
    <lineage>
        <taxon>Eukaryota</taxon>
        <taxon>Viridiplantae</taxon>
        <taxon>Streptophyta</taxon>
        <taxon>Embryophyta</taxon>
        <taxon>Tracheophyta</taxon>
        <taxon>Polypodiopsida</taxon>
        <taxon>Polypodiidae</taxon>
        <taxon>Polypodiales</taxon>
        <taxon>Pteridineae</taxon>
        <taxon>Pteridaceae</taxon>
        <taxon>Parkerioideae</taxon>
        <taxon>Ceratopteris</taxon>
    </lineage>
</organism>
<dbReference type="OMA" id="VAHCEYL"/>
<dbReference type="AlphaFoldDB" id="A0A8T2T1H4"/>